<accession>A0A284RJ93</accession>
<dbReference type="EMBL" id="FUEG01000009">
    <property type="protein sequence ID" value="SJL08812.1"/>
    <property type="molecule type" value="Genomic_DNA"/>
</dbReference>
<proteinExistence type="predicted"/>
<gene>
    <name evidence="1" type="ORF">ARMOST_12183</name>
</gene>
<reference evidence="2" key="1">
    <citation type="journal article" date="2017" name="Nat. Ecol. Evol.">
        <title>Genome expansion and lineage-specific genetic innovations in the forest pathogenic fungi Armillaria.</title>
        <authorList>
            <person name="Sipos G."/>
            <person name="Prasanna A.N."/>
            <person name="Walter M.C."/>
            <person name="O'Connor E."/>
            <person name="Balint B."/>
            <person name="Krizsan K."/>
            <person name="Kiss B."/>
            <person name="Hess J."/>
            <person name="Varga T."/>
            <person name="Slot J."/>
            <person name="Riley R."/>
            <person name="Boka B."/>
            <person name="Rigling D."/>
            <person name="Barry K."/>
            <person name="Lee J."/>
            <person name="Mihaltcheva S."/>
            <person name="LaButti K."/>
            <person name="Lipzen A."/>
            <person name="Waldron R."/>
            <person name="Moloney N.M."/>
            <person name="Sperisen C."/>
            <person name="Kredics L."/>
            <person name="Vagvoelgyi C."/>
            <person name="Patrignani A."/>
            <person name="Fitzpatrick D."/>
            <person name="Nagy I."/>
            <person name="Doyle S."/>
            <person name="Anderson J.B."/>
            <person name="Grigoriev I.V."/>
            <person name="Gueldener U."/>
            <person name="Muensterkoetter M."/>
            <person name="Nagy L.G."/>
        </authorList>
    </citation>
    <scope>NUCLEOTIDE SEQUENCE [LARGE SCALE GENOMIC DNA]</scope>
    <source>
        <strain evidence="2">C18/9</strain>
    </source>
</reference>
<evidence type="ECO:0000313" key="2">
    <source>
        <dbReference type="Proteomes" id="UP000219338"/>
    </source>
</evidence>
<evidence type="ECO:0000313" key="1">
    <source>
        <dbReference type="EMBL" id="SJL08812.1"/>
    </source>
</evidence>
<dbReference type="AlphaFoldDB" id="A0A284RJ93"/>
<name>A0A284RJ93_ARMOS</name>
<sequence>MLPEPPISVGLLDNDDDTPGCEREVRGVEVACSECFALDEGWGLQILSNLLFLIRVIPLQEARVVEGKWNTCTEVNSRSRSASCPNTPGTRRHAGPEYCATDTARSYYTPSLLLVSHTRTTEIDHIVEGSKDCACIAEAEDGWLTDGLDIKRFSLRTELGCR</sequence>
<keyword evidence="2" id="KW-1185">Reference proteome</keyword>
<dbReference type="Proteomes" id="UP000219338">
    <property type="component" value="Unassembled WGS sequence"/>
</dbReference>
<protein>
    <submittedName>
        <fullName evidence="1">Uncharacterized protein</fullName>
    </submittedName>
</protein>
<organism evidence="1 2">
    <name type="scientific">Armillaria ostoyae</name>
    <name type="common">Armillaria root rot fungus</name>
    <dbReference type="NCBI Taxonomy" id="47428"/>
    <lineage>
        <taxon>Eukaryota</taxon>
        <taxon>Fungi</taxon>
        <taxon>Dikarya</taxon>
        <taxon>Basidiomycota</taxon>
        <taxon>Agaricomycotina</taxon>
        <taxon>Agaricomycetes</taxon>
        <taxon>Agaricomycetidae</taxon>
        <taxon>Agaricales</taxon>
        <taxon>Marasmiineae</taxon>
        <taxon>Physalacriaceae</taxon>
        <taxon>Armillaria</taxon>
    </lineage>
</organism>